<evidence type="ECO:0000313" key="1">
    <source>
        <dbReference type="EMBL" id="TRB05819.1"/>
    </source>
</evidence>
<accession>A0A546XYK0</accession>
<sequence>MQQLGLFDVIRRPPIKKPVDPYGPVLQSEPDYTFRLKHPRMAWDRAKIEIHRHHDGSWMW</sequence>
<dbReference type="RefSeq" id="WP_142856725.1">
    <property type="nucleotide sequence ID" value="NZ_SGOE01000003.1"/>
</dbReference>
<gene>
    <name evidence="1" type="ORF">EXN61_11325</name>
</gene>
<proteinExistence type="predicted"/>
<comment type="caution">
    <text evidence="1">The sequence shown here is derived from an EMBL/GenBank/DDBJ whole genome shotgun (WGS) entry which is preliminary data.</text>
</comment>
<dbReference type="AlphaFoldDB" id="A0A546XYK0"/>
<dbReference type="Proteomes" id="UP000317023">
    <property type="component" value="Unassembled WGS sequence"/>
</dbReference>
<dbReference type="EMBL" id="SGOE01000003">
    <property type="protein sequence ID" value="TRB05819.1"/>
    <property type="molecule type" value="Genomic_DNA"/>
</dbReference>
<reference evidence="1 2" key="1">
    <citation type="journal article" date="2019" name="Appl. Microbiol. Biotechnol.">
        <title>Differential efficiency of wild type rhizogenic strains for rol gene transformation of plants.</title>
        <authorList>
            <person name="Desmet S."/>
            <person name="De Keyser E."/>
            <person name="Van Vaerenbergh J."/>
            <person name="Baeyen S."/>
            <person name="Van Huylenbroeck J."/>
            <person name="Geelen D."/>
            <person name="Dhooghe E."/>
        </authorList>
    </citation>
    <scope>NUCLEOTIDE SEQUENCE [LARGE SCALE GENOMIC DNA]</scope>
    <source>
        <strain evidence="1 2">MAFF210266</strain>
    </source>
</reference>
<organism evidence="1 2">
    <name type="scientific">Agrobacterium tumefaciens</name>
    <dbReference type="NCBI Taxonomy" id="358"/>
    <lineage>
        <taxon>Bacteria</taxon>
        <taxon>Pseudomonadati</taxon>
        <taxon>Pseudomonadota</taxon>
        <taxon>Alphaproteobacteria</taxon>
        <taxon>Hyphomicrobiales</taxon>
        <taxon>Rhizobiaceae</taxon>
        <taxon>Rhizobium/Agrobacterium group</taxon>
        <taxon>Agrobacterium</taxon>
        <taxon>Agrobacterium tumefaciens complex</taxon>
    </lineage>
</organism>
<evidence type="ECO:0000313" key="2">
    <source>
        <dbReference type="Proteomes" id="UP000317023"/>
    </source>
</evidence>
<protein>
    <submittedName>
        <fullName evidence="1">Uncharacterized protein</fullName>
    </submittedName>
</protein>
<name>A0A546XYK0_AGRTU</name>